<evidence type="ECO:0000259" key="1">
    <source>
        <dbReference type="Pfam" id="PF14301"/>
    </source>
</evidence>
<accession>A0A8D4IYX7</accession>
<dbReference type="Pfam" id="PF14301">
    <property type="entry name" value="DUF4376"/>
    <property type="match status" value="1"/>
</dbReference>
<dbReference type="Proteomes" id="UP000955338">
    <property type="component" value="Chromosome"/>
</dbReference>
<dbReference type="AlphaFoldDB" id="A0A8D4IYX7"/>
<protein>
    <recommendedName>
        <fullName evidence="1">DUF4376 domain-containing protein</fullName>
    </recommendedName>
</protein>
<name>A0A8D4IYX7_9PAST</name>
<keyword evidence="3" id="KW-1185">Reference proteome</keyword>
<dbReference type="EMBL" id="CP022011">
    <property type="protein sequence ID" value="QDJ15541.1"/>
    <property type="molecule type" value="Genomic_DNA"/>
</dbReference>
<gene>
    <name evidence="2" type="ORF">CEP48_03275</name>
</gene>
<dbReference type="InterPro" id="IPR025484">
    <property type="entry name" value="DUF4376"/>
</dbReference>
<proteinExistence type="predicted"/>
<feature type="domain" description="DUF4376" evidence="1">
    <location>
        <begin position="51"/>
        <end position="157"/>
    </location>
</feature>
<evidence type="ECO:0000313" key="3">
    <source>
        <dbReference type="Proteomes" id="UP000955338"/>
    </source>
</evidence>
<reference evidence="2" key="1">
    <citation type="submission" date="2017-06" db="EMBL/GenBank/DDBJ databases">
        <title>Genome sequencing of pathogenic and non-pathogenic strains within Bisgaard taxon 40.</title>
        <authorList>
            <person name="Ladner J.T."/>
            <person name="Lovett S.P."/>
            <person name="Koroleva G."/>
            <person name="Lorch J.M."/>
        </authorList>
    </citation>
    <scope>NUCLEOTIDE SEQUENCE</scope>
    <source>
        <strain evidence="2">27576-1-I1</strain>
    </source>
</reference>
<organism evidence="2 3">
    <name type="scientific">Mergibacter septicus</name>
    <dbReference type="NCBI Taxonomy" id="221402"/>
    <lineage>
        <taxon>Bacteria</taxon>
        <taxon>Pseudomonadati</taxon>
        <taxon>Pseudomonadota</taxon>
        <taxon>Gammaproteobacteria</taxon>
        <taxon>Pasteurellales</taxon>
        <taxon>Pasteurellaceae</taxon>
        <taxon>Mergibacter</taxon>
    </lineage>
</organism>
<evidence type="ECO:0000313" key="2">
    <source>
        <dbReference type="EMBL" id="QDJ15541.1"/>
    </source>
</evidence>
<sequence>MLIEFAKQNYSDFSYIEADETLQNQLLDPQSVYQNGQVIVLEVDREALKAEQQTQMWEQIKQKRYQNCRSGVYVKSVDKWFHSDDASRQQYTFMRTLPDFPPTQWKTMDNSFVEMTKDLLNELSLAMFAHEQADFANAERHRAAMLAAENPLDYDYSTGWQEVFNG</sequence>